<dbReference type="InterPro" id="IPR042121">
    <property type="entry name" value="MutL_C_regsub"/>
</dbReference>
<dbReference type="InterPro" id="IPR042120">
    <property type="entry name" value="MutL_C_dimsub"/>
</dbReference>
<dbReference type="InterPro" id="IPR036890">
    <property type="entry name" value="HATPase_C_sf"/>
</dbReference>
<dbReference type="InterPro" id="IPR020568">
    <property type="entry name" value="Ribosomal_Su5_D2-typ_SF"/>
</dbReference>
<dbReference type="Proteomes" id="UP000050326">
    <property type="component" value="Unassembled WGS sequence"/>
</dbReference>
<dbReference type="Gene3D" id="3.30.565.10">
    <property type="entry name" value="Histidine kinase-like ATPase, C-terminal domain"/>
    <property type="match status" value="1"/>
</dbReference>
<dbReference type="Pfam" id="PF08676">
    <property type="entry name" value="MutL_C"/>
    <property type="match status" value="1"/>
</dbReference>
<proteinExistence type="inferred from homology"/>
<dbReference type="SUPFAM" id="SSF54211">
    <property type="entry name" value="Ribosomal protein S5 domain 2-like"/>
    <property type="match status" value="1"/>
</dbReference>
<dbReference type="SMART" id="SM01340">
    <property type="entry name" value="DNA_mis_repair"/>
    <property type="match status" value="1"/>
</dbReference>
<keyword evidence="2 4" id="KW-0227">DNA damage</keyword>
<dbReference type="STRING" id="36849.OXPF_13220"/>
<dbReference type="GO" id="GO:0030983">
    <property type="term" value="F:mismatched DNA binding"/>
    <property type="evidence" value="ECO:0007669"/>
    <property type="project" value="InterPro"/>
</dbReference>
<evidence type="ECO:0000256" key="3">
    <source>
        <dbReference type="ARBA" id="ARBA00023204"/>
    </source>
</evidence>
<protein>
    <recommendedName>
        <fullName evidence="4">DNA mismatch repair protein MutL</fullName>
    </recommendedName>
</protein>
<dbReference type="RefSeq" id="WP_054874409.1">
    <property type="nucleotide sequence ID" value="NZ_LKET01000028.1"/>
</dbReference>
<dbReference type="SUPFAM" id="SSF118116">
    <property type="entry name" value="DNA mismatch repair protein MutL"/>
    <property type="match status" value="1"/>
</dbReference>
<dbReference type="GO" id="GO:0005524">
    <property type="term" value="F:ATP binding"/>
    <property type="evidence" value="ECO:0007669"/>
    <property type="project" value="InterPro"/>
</dbReference>
<evidence type="ECO:0000256" key="4">
    <source>
        <dbReference type="HAMAP-Rule" id="MF_00149"/>
    </source>
</evidence>
<organism evidence="7 8">
    <name type="scientific">Oxobacter pfennigii</name>
    <dbReference type="NCBI Taxonomy" id="36849"/>
    <lineage>
        <taxon>Bacteria</taxon>
        <taxon>Bacillati</taxon>
        <taxon>Bacillota</taxon>
        <taxon>Clostridia</taxon>
        <taxon>Eubacteriales</taxon>
        <taxon>Clostridiaceae</taxon>
        <taxon>Oxobacter</taxon>
    </lineage>
</organism>
<dbReference type="GO" id="GO:0006298">
    <property type="term" value="P:mismatch repair"/>
    <property type="evidence" value="ECO:0007669"/>
    <property type="project" value="UniProtKB-UniRule"/>
</dbReference>
<dbReference type="InterPro" id="IPR014721">
    <property type="entry name" value="Ribsml_uS5_D2-typ_fold_subgr"/>
</dbReference>
<comment type="function">
    <text evidence="4">This protein is involved in the repair of mismatches in DNA. It is required for dam-dependent methyl-directed DNA mismatch repair. May act as a 'molecular matchmaker', a protein that promotes the formation of a stable complex between two or more DNA-binding proteins in an ATP-dependent manner without itself being part of a final effector complex.</text>
</comment>
<dbReference type="InterPro" id="IPR038973">
    <property type="entry name" value="MutL/Mlh/Pms-like"/>
</dbReference>
<reference evidence="7 8" key="1">
    <citation type="submission" date="2015-09" db="EMBL/GenBank/DDBJ databases">
        <title>Genome sequence of Oxobacter pfennigii DSM 3222.</title>
        <authorList>
            <person name="Poehlein A."/>
            <person name="Bengelsdorf F.R."/>
            <person name="Schiel-Bengelsdorf B."/>
            <person name="Duerre P."/>
            <person name="Daniel R."/>
        </authorList>
    </citation>
    <scope>NUCLEOTIDE SEQUENCE [LARGE SCALE GENOMIC DNA]</scope>
    <source>
        <strain evidence="7 8">DSM 3222</strain>
    </source>
</reference>
<dbReference type="HAMAP" id="MF_00149">
    <property type="entry name" value="DNA_mis_repair"/>
    <property type="match status" value="1"/>
</dbReference>
<dbReference type="Gene3D" id="3.30.1540.20">
    <property type="entry name" value="MutL, C-terminal domain, dimerisation subdomain"/>
    <property type="match status" value="1"/>
</dbReference>
<dbReference type="EMBL" id="LKET01000028">
    <property type="protein sequence ID" value="KPU44847.1"/>
    <property type="molecule type" value="Genomic_DNA"/>
</dbReference>
<dbReference type="NCBIfam" id="TIGR00585">
    <property type="entry name" value="mutl"/>
    <property type="match status" value="1"/>
</dbReference>
<sequence length="611" mass="68966">MGNIHILNENISNKIAAGEVVERPSSVVKELVENSIDADATSITVEIKDGGITYLRVTDNGTGMDYEDAEKSFIRHATSKIAEEDDLNNINTLGFRGEALASIAAVSQVEMITKPRDKDYGTKIILEGGECKYLDSTGCPNGTSIIVKNLFYNTPARLKFLKKESRESALVSDTVLKLALSHPEISFKYINNGKNIFNTPGDGDLKNTILTIYGREFYDSLIPVSYTGNILSIKGYIGRPSAARSNRSFQTFFINNRYVKNKMFSTAVDTAYKTFLTVNKFAFCILFISIHPELVDVNVHPTKAEVRFQDEREVFGAIFNTVRNGLAGEVLIPQMEKQEASFKVEQQQLIRDDYSNPFTVREQRDFYDIRNEDTKVEAAVTEEQPIEKHHEAFKEDKVYSDMNVNAFEDEEISYNTPQNLLPPLVIIGQCHFTYILAQGPDGLYIVDQHAAHERILYERYKSSFEKGVIQSQQLIAPFVVELTLKEVAAIKDNPEILTRLGFDFEFFGNNSVMLRSAPMIFGVPQLKKLFLELVDLLNEEEGNNKGIIDSMMCTMACKSAVKANDKLSILEMEGLINKLRLTPNPYTCPHGRPVIIKLTQNELEKKFKRIQ</sequence>
<dbReference type="PANTHER" id="PTHR10073">
    <property type="entry name" value="DNA MISMATCH REPAIR PROTEIN MLH, PMS, MUTL"/>
    <property type="match status" value="1"/>
</dbReference>
<evidence type="ECO:0000259" key="6">
    <source>
        <dbReference type="SMART" id="SM01340"/>
    </source>
</evidence>
<dbReference type="PANTHER" id="PTHR10073:SF12">
    <property type="entry name" value="DNA MISMATCH REPAIR PROTEIN MLH1"/>
    <property type="match status" value="1"/>
</dbReference>
<dbReference type="Pfam" id="PF01119">
    <property type="entry name" value="DNA_mis_repair"/>
    <property type="match status" value="1"/>
</dbReference>
<keyword evidence="3 4" id="KW-0234">DNA repair</keyword>
<evidence type="ECO:0000259" key="5">
    <source>
        <dbReference type="SMART" id="SM00853"/>
    </source>
</evidence>
<dbReference type="GO" id="GO:0016887">
    <property type="term" value="F:ATP hydrolysis activity"/>
    <property type="evidence" value="ECO:0007669"/>
    <property type="project" value="InterPro"/>
</dbReference>
<feature type="domain" description="MutL C-terminal dimerisation" evidence="5">
    <location>
        <begin position="426"/>
        <end position="567"/>
    </location>
</feature>
<name>A0A0P8W839_9CLOT</name>
<dbReference type="AlphaFoldDB" id="A0A0P8W839"/>
<dbReference type="OrthoDB" id="9763467at2"/>
<gene>
    <name evidence="4 7" type="primary">mutL</name>
    <name evidence="7" type="ORF">OXPF_13220</name>
</gene>
<accession>A0A0P8W839</accession>
<comment type="caution">
    <text evidence="7">The sequence shown here is derived from an EMBL/GenBank/DDBJ whole genome shotgun (WGS) entry which is preliminary data.</text>
</comment>
<comment type="similarity">
    <text evidence="1 4">Belongs to the DNA mismatch repair MutL/HexB family.</text>
</comment>
<evidence type="ECO:0000313" key="7">
    <source>
        <dbReference type="EMBL" id="KPU44847.1"/>
    </source>
</evidence>
<dbReference type="SMART" id="SM00853">
    <property type="entry name" value="MutL_C"/>
    <property type="match status" value="1"/>
</dbReference>
<dbReference type="PROSITE" id="PS00058">
    <property type="entry name" value="DNA_MISMATCH_REPAIR_1"/>
    <property type="match status" value="1"/>
</dbReference>
<dbReference type="Pfam" id="PF13589">
    <property type="entry name" value="HATPase_c_3"/>
    <property type="match status" value="1"/>
</dbReference>
<evidence type="ECO:0000256" key="1">
    <source>
        <dbReference type="ARBA" id="ARBA00006082"/>
    </source>
</evidence>
<dbReference type="FunFam" id="3.30.565.10:FF:000003">
    <property type="entry name" value="DNA mismatch repair endonuclease MutL"/>
    <property type="match status" value="1"/>
</dbReference>
<dbReference type="InterPro" id="IPR020667">
    <property type="entry name" value="DNA_mismatch_repair_MutL"/>
</dbReference>
<dbReference type="PATRIC" id="fig|36849.3.peg.1408"/>
<evidence type="ECO:0000256" key="2">
    <source>
        <dbReference type="ARBA" id="ARBA00022763"/>
    </source>
</evidence>
<dbReference type="CDD" id="cd16926">
    <property type="entry name" value="HATPase_MutL-MLH-PMS-like"/>
    <property type="match status" value="1"/>
</dbReference>
<dbReference type="InterPro" id="IPR014790">
    <property type="entry name" value="MutL_C"/>
</dbReference>
<dbReference type="GO" id="GO:0032300">
    <property type="term" value="C:mismatch repair complex"/>
    <property type="evidence" value="ECO:0007669"/>
    <property type="project" value="InterPro"/>
</dbReference>
<evidence type="ECO:0000313" key="8">
    <source>
        <dbReference type="Proteomes" id="UP000050326"/>
    </source>
</evidence>
<dbReference type="InterPro" id="IPR037198">
    <property type="entry name" value="MutL_C_sf"/>
</dbReference>
<dbReference type="GO" id="GO:0140664">
    <property type="term" value="F:ATP-dependent DNA damage sensor activity"/>
    <property type="evidence" value="ECO:0007669"/>
    <property type="project" value="InterPro"/>
</dbReference>
<dbReference type="InterPro" id="IPR013507">
    <property type="entry name" value="DNA_mismatch_S5_2-like"/>
</dbReference>
<dbReference type="InterPro" id="IPR014762">
    <property type="entry name" value="DNA_mismatch_repair_CS"/>
</dbReference>
<dbReference type="Gene3D" id="3.30.230.10">
    <property type="match status" value="1"/>
</dbReference>
<dbReference type="InterPro" id="IPR002099">
    <property type="entry name" value="MutL/Mlh/PMS"/>
</dbReference>
<feature type="domain" description="DNA mismatch repair protein S5" evidence="6">
    <location>
        <begin position="209"/>
        <end position="327"/>
    </location>
</feature>
<dbReference type="SUPFAM" id="SSF55874">
    <property type="entry name" value="ATPase domain of HSP90 chaperone/DNA topoisomerase II/histidine kinase"/>
    <property type="match status" value="1"/>
</dbReference>
<keyword evidence="8" id="KW-1185">Reference proteome</keyword>
<dbReference type="Gene3D" id="3.30.1370.100">
    <property type="entry name" value="MutL, C-terminal domain, regulatory subdomain"/>
    <property type="match status" value="1"/>
</dbReference>
<dbReference type="CDD" id="cd00782">
    <property type="entry name" value="MutL_Trans"/>
    <property type="match status" value="1"/>
</dbReference>